<dbReference type="Proteomes" id="UP000192980">
    <property type="component" value="Unassembled WGS sequence"/>
</dbReference>
<reference evidence="1 2" key="1">
    <citation type="submission" date="2017-04" db="EMBL/GenBank/DDBJ databases">
        <authorList>
            <person name="Afonso C.L."/>
            <person name="Miller P.J."/>
            <person name="Scott M.A."/>
            <person name="Spackman E."/>
            <person name="Goraichik I."/>
            <person name="Dimitrov K.M."/>
            <person name="Suarez D.L."/>
            <person name="Swayne D.E."/>
        </authorList>
    </citation>
    <scope>NUCLEOTIDE SEQUENCE [LARGE SCALE GENOMIC DNA]</scope>
    <source>
        <strain evidence="1 2">DSM 22418</strain>
    </source>
</reference>
<dbReference type="STRING" id="561061.SAMN05660862_3541"/>
<evidence type="ECO:0000313" key="1">
    <source>
        <dbReference type="EMBL" id="SMG48459.1"/>
    </source>
</evidence>
<gene>
    <name evidence="1" type="ORF">SAMN05660862_3541</name>
</gene>
<evidence type="ECO:0000313" key="2">
    <source>
        <dbReference type="Proteomes" id="UP000192980"/>
    </source>
</evidence>
<dbReference type="AlphaFoldDB" id="A0A1X7L5U9"/>
<dbReference type="OrthoDB" id="3251881at2"/>
<accession>A0A1X7L5U9</accession>
<dbReference type="EMBL" id="FXAU01000008">
    <property type="protein sequence ID" value="SMG48459.1"/>
    <property type="molecule type" value="Genomic_DNA"/>
</dbReference>
<proteinExistence type="predicted"/>
<dbReference type="RefSeq" id="WP_085474236.1">
    <property type="nucleotide sequence ID" value="NZ_CP038029.1"/>
</dbReference>
<protein>
    <submittedName>
        <fullName evidence="1">Uncharacterized protein</fullName>
    </submittedName>
</protein>
<organism evidence="1 2">
    <name type="scientific">Sphingobacterium psychroaquaticum</name>
    <dbReference type="NCBI Taxonomy" id="561061"/>
    <lineage>
        <taxon>Bacteria</taxon>
        <taxon>Pseudomonadati</taxon>
        <taxon>Bacteroidota</taxon>
        <taxon>Sphingobacteriia</taxon>
        <taxon>Sphingobacteriales</taxon>
        <taxon>Sphingobacteriaceae</taxon>
        <taxon>Sphingobacterium</taxon>
    </lineage>
</organism>
<sequence length="337" mass="39748">MSAPEKQKTLILCAPSDFGFFDCIKVHLEKSGFEVFGFPIEDANYKYKSILNRIYNSYRKIILGDKHYKTTVKLKERYQSLSPKLERLQNVDFALFIRPDMYPQQFIQEVKNKATKTVAYQWDSFNRFPHVLNYINLFDHFFTYDFRDLTYGSSLKLITNFYIGEPEVCANTERKTAYLLGSFDEDRFQQAVALKKELEYYEFDCSFTLKTAKKDHIKRLTKSGLKSITRSIYYPENLAAVKESTLLIDVQNTSQVGLSFRVFESLCYGKKLITTNKHISKYDFFHPNNIFIWTGDNQKELKSFLSTKYHTLDTEIVQKYSLKNWIRTVFNIPPHIQ</sequence>
<keyword evidence="2" id="KW-1185">Reference proteome</keyword>
<name>A0A1X7L5U9_9SPHI</name>